<keyword evidence="5 11" id="KW-0136">Cellulose degradation</keyword>
<dbReference type="InterPro" id="IPR035971">
    <property type="entry name" value="CBD_sf"/>
</dbReference>
<feature type="region of interest" description="Disordered" evidence="12">
    <location>
        <begin position="456"/>
        <end position="502"/>
    </location>
</feature>
<dbReference type="SUPFAM" id="SSF49899">
    <property type="entry name" value="Concanavalin A-like lectins/glucanases"/>
    <property type="match status" value="1"/>
</dbReference>
<dbReference type="PANTHER" id="PTHR33753">
    <property type="entry name" value="1,4-BETA-D-GLUCAN CELLOBIOHYDROLASE B"/>
    <property type="match status" value="1"/>
</dbReference>
<dbReference type="PRINTS" id="PR00734">
    <property type="entry name" value="GLHYDRLASE7"/>
</dbReference>
<protein>
    <recommendedName>
        <fullName evidence="11">Glucanase</fullName>
        <ecNumber evidence="11">3.2.1.-</ecNumber>
    </recommendedName>
</protein>
<feature type="compositionally biased region" description="Low complexity" evidence="12">
    <location>
        <begin position="462"/>
        <end position="502"/>
    </location>
</feature>
<evidence type="ECO:0000256" key="8">
    <source>
        <dbReference type="ARBA" id="ARBA00023277"/>
    </source>
</evidence>
<evidence type="ECO:0000256" key="9">
    <source>
        <dbReference type="ARBA" id="ARBA00023295"/>
    </source>
</evidence>
<evidence type="ECO:0000256" key="3">
    <source>
        <dbReference type="ARBA" id="ARBA00022729"/>
    </source>
</evidence>
<accession>A0ABR1P5N9</accession>
<evidence type="ECO:0000313" key="16">
    <source>
        <dbReference type="Proteomes" id="UP001430848"/>
    </source>
</evidence>
<dbReference type="EMBL" id="JAKNSF020000040">
    <property type="protein sequence ID" value="KAK7726986.1"/>
    <property type="molecule type" value="Genomic_DNA"/>
</dbReference>
<evidence type="ECO:0000256" key="6">
    <source>
        <dbReference type="ARBA" id="ARBA00023157"/>
    </source>
</evidence>
<evidence type="ECO:0000256" key="12">
    <source>
        <dbReference type="SAM" id="MobiDB-lite"/>
    </source>
</evidence>
<keyword evidence="10 11" id="KW-0624">Polysaccharide degradation</keyword>
<dbReference type="InterPro" id="IPR000254">
    <property type="entry name" value="CBD"/>
</dbReference>
<keyword evidence="6" id="KW-1015">Disulfide bond</keyword>
<dbReference type="Pfam" id="PF00734">
    <property type="entry name" value="CBM_1"/>
    <property type="match status" value="1"/>
</dbReference>
<dbReference type="InterPro" id="IPR013320">
    <property type="entry name" value="ConA-like_dom_sf"/>
</dbReference>
<keyword evidence="7" id="KW-0325">Glycoprotein</keyword>
<comment type="similarity">
    <text evidence="2 11">Belongs to the glycosyl hydrolase 7 (cellulase C) family.</text>
</comment>
<evidence type="ECO:0000313" key="15">
    <source>
        <dbReference type="EMBL" id="KAK7726986.1"/>
    </source>
</evidence>
<sequence>MYRELATISALVATVSAQGACTLTTETHPPLTWAKCAAGGTCTNVVSSVTLDANWRWVHTTSGYTNCYTGNEWNATICSDNAACAANCCVDGSDYSGTYGITTSGNALNLKFVTTGANTNIGSRTYLMESDTKYQMFTLLGNEFTFDVDVSNLPCGLNGALYFVSMDQDGGAAKYPTNKAGAKYGTGYCDSQCPRDLKFINGQANAEGWGASTNDPNAGSGNYGSCCSEMDIWEANSISTAYTPHPCGTVGQERCEGDNCGGTFATDRYAGTCDPDGCDFNSYRQQNTTFYGPGSGFTLDTTKKLTVVTQFLKGSDGNLSEIKRFYVQNGKVFENSQSNVAGNPGNSITTDYCNAQKTAFGDTNVFAQKGGLAQMGKAVAAPMVLVLSVWDDHAVNMLWLDSTFPVDKAGSPGAARGSCSTSSGVPAEIEKSAPNSNVAYSNIKFGPIGSTFNAPAGGGSGSSSSVSSSSTSRVSTSTRSSTVTTSTRTSTTTSSSPTTSAPGTNCQAKYAQCGGTGWTGSTCCASGSTCKVSNQYYSQCL</sequence>
<evidence type="ECO:0000256" key="5">
    <source>
        <dbReference type="ARBA" id="ARBA00023001"/>
    </source>
</evidence>
<keyword evidence="16" id="KW-1185">Reference proteome</keyword>
<evidence type="ECO:0000256" key="2">
    <source>
        <dbReference type="ARBA" id="ARBA00006044"/>
    </source>
</evidence>
<dbReference type="CDD" id="cd07999">
    <property type="entry name" value="GH7_CBH_EG"/>
    <property type="match status" value="1"/>
</dbReference>
<dbReference type="EC" id="3.2.1.-" evidence="11"/>
<feature type="signal peptide" evidence="13">
    <location>
        <begin position="1"/>
        <end position="17"/>
    </location>
</feature>
<keyword evidence="4 11" id="KW-0378">Hydrolase</keyword>
<feature type="chain" id="PRO_5045200934" description="Glucanase" evidence="13">
    <location>
        <begin position="18"/>
        <end position="541"/>
    </location>
</feature>
<keyword evidence="8" id="KW-0119">Carbohydrate metabolism</keyword>
<evidence type="ECO:0000259" key="14">
    <source>
        <dbReference type="PROSITE" id="PS51164"/>
    </source>
</evidence>
<evidence type="ECO:0000256" key="13">
    <source>
        <dbReference type="SAM" id="SignalP"/>
    </source>
</evidence>
<reference evidence="15 16" key="1">
    <citation type="submission" date="2024-02" db="EMBL/GenBank/DDBJ databases">
        <title>De novo assembly and annotation of 12 fungi associated with fruit tree decline syndrome in Ontario, Canada.</title>
        <authorList>
            <person name="Sulman M."/>
            <person name="Ellouze W."/>
            <person name="Ilyukhin E."/>
        </authorList>
    </citation>
    <scope>NUCLEOTIDE SEQUENCE [LARGE SCALE GENOMIC DNA]</scope>
    <source>
        <strain evidence="15 16">M169</strain>
    </source>
</reference>
<dbReference type="SUPFAM" id="SSF57180">
    <property type="entry name" value="Cellulose-binding domain"/>
    <property type="match status" value="1"/>
</dbReference>
<name>A0ABR1P5N9_DIAER</name>
<dbReference type="PROSITE" id="PS51164">
    <property type="entry name" value="CBM1_2"/>
    <property type="match status" value="1"/>
</dbReference>
<proteinExistence type="inferred from homology"/>
<evidence type="ECO:0000256" key="7">
    <source>
        <dbReference type="ARBA" id="ARBA00023180"/>
    </source>
</evidence>
<feature type="domain" description="CBM1" evidence="14">
    <location>
        <begin position="505"/>
        <end position="541"/>
    </location>
</feature>
<dbReference type="Gene3D" id="2.70.100.10">
    <property type="entry name" value="Glycoside hydrolase, family 7, domain"/>
    <property type="match status" value="1"/>
</dbReference>
<evidence type="ECO:0000256" key="11">
    <source>
        <dbReference type="RuleBase" id="RU361164"/>
    </source>
</evidence>
<evidence type="ECO:0000256" key="10">
    <source>
        <dbReference type="ARBA" id="ARBA00023326"/>
    </source>
</evidence>
<dbReference type="PROSITE" id="PS00562">
    <property type="entry name" value="CBM1_1"/>
    <property type="match status" value="1"/>
</dbReference>
<comment type="caution">
    <text evidence="15">The sequence shown here is derived from an EMBL/GenBank/DDBJ whole genome shotgun (WGS) entry which is preliminary data.</text>
</comment>
<evidence type="ECO:0000256" key="4">
    <source>
        <dbReference type="ARBA" id="ARBA00022801"/>
    </source>
</evidence>
<organism evidence="15 16">
    <name type="scientific">Diaporthe eres</name>
    <name type="common">Phomopsis oblonga</name>
    <dbReference type="NCBI Taxonomy" id="83184"/>
    <lineage>
        <taxon>Eukaryota</taxon>
        <taxon>Fungi</taxon>
        <taxon>Dikarya</taxon>
        <taxon>Ascomycota</taxon>
        <taxon>Pezizomycotina</taxon>
        <taxon>Sordariomycetes</taxon>
        <taxon>Sordariomycetidae</taxon>
        <taxon>Diaporthales</taxon>
        <taxon>Diaporthaceae</taxon>
        <taxon>Diaporthe</taxon>
        <taxon>Diaporthe eres species complex</taxon>
    </lineage>
</organism>
<keyword evidence="9 11" id="KW-0326">Glycosidase</keyword>
<keyword evidence="3 13" id="KW-0732">Signal</keyword>
<dbReference type="InterPro" id="IPR001722">
    <property type="entry name" value="Glyco_hydro_7"/>
</dbReference>
<evidence type="ECO:0000256" key="1">
    <source>
        <dbReference type="ARBA" id="ARBA00001641"/>
    </source>
</evidence>
<dbReference type="InterPro" id="IPR037019">
    <property type="entry name" value="Glyco_hydro_7_sf"/>
</dbReference>
<gene>
    <name evidence="15" type="primary">CBH1_2</name>
    <name evidence="15" type="ORF">SLS63_007408</name>
</gene>
<dbReference type="Pfam" id="PF00840">
    <property type="entry name" value="Glyco_hydro_7"/>
    <property type="match status" value="1"/>
</dbReference>
<dbReference type="PANTHER" id="PTHR33753:SF2">
    <property type="entry name" value="GLYCOSIDE HYDROLASE FAMILY 7 PROTEIN"/>
    <property type="match status" value="1"/>
</dbReference>
<dbReference type="SMART" id="SM00236">
    <property type="entry name" value="fCBD"/>
    <property type="match status" value="1"/>
</dbReference>
<comment type="catalytic activity">
    <reaction evidence="1">
        <text>Hydrolysis of (1-&gt;4)-beta-D-glucosidic linkages in cellulose and cellotetraose, releasing cellobiose from the non-reducing ends of the chains.</text>
        <dbReference type="EC" id="3.2.1.91"/>
    </reaction>
</comment>
<dbReference type="Proteomes" id="UP001430848">
    <property type="component" value="Unassembled WGS sequence"/>
</dbReference>